<evidence type="ECO:0000313" key="5">
    <source>
        <dbReference type="Proteomes" id="UP000761264"/>
    </source>
</evidence>
<dbReference type="Proteomes" id="UP000761264">
    <property type="component" value="Unassembled WGS sequence"/>
</dbReference>
<organism evidence="4 5">
    <name type="scientific">Pelagibius litoralis</name>
    <dbReference type="NCBI Taxonomy" id="374515"/>
    <lineage>
        <taxon>Bacteria</taxon>
        <taxon>Pseudomonadati</taxon>
        <taxon>Pseudomonadota</taxon>
        <taxon>Alphaproteobacteria</taxon>
        <taxon>Rhodospirillales</taxon>
        <taxon>Rhodovibrionaceae</taxon>
        <taxon>Pelagibius</taxon>
    </lineage>
</organism>
<feature type="transmembrane region" description="Helical" evidence="3">
    <location>
        <begin position="41"/>
        <end position="63"/>
    </location>
</feature>
<feature type="coiled-coil region" evidence="1">
    <location>
        <begin position="491"/>
        <end position="549"/>
    </location>
</feature>
<dbReference type="RefSeq" id="WP_167222966.1">
    <property type="nucleotide sequence ID" value="NZ_JAAQPH010000004.1"/>
</dbReference>
<keyword evidence="1" id="KW-0175">Coiled coil</keyword>
<feature type="transmembrane region" description="Helical" evidence="3">
    <location>
        <begin position="69"/>
        <end position="88"/>
    </location>
</feature>
<feature type="region of interest" description="Disordered" evidence="2">
    <location>
        <begin position="757"/>
        <end position="804"/>
    </location>
</feature>
<keyword evidence="3" id="KW-0812">Transmembrane</keyword>
<feature type="region of interest" description="Disordered" evidence="2">
    <location>
        <begin position="644"/>
        <end position="682"/>
    </location>
</feature>
<evidence type="ECO:0000256" key="2">
    <source>
        <dbReference type="SAM" id="MobiDB-lite"/>
    </source>
</evidence>
<keyword evidence="3" id="KW-0472">Membrane</keyword>
<dbReference type="NCBIfam" id="TIGR02302">
    <property type="entry name" value="aProt_lowcomp"/>
    <property type="match status" value="1"/>
</dbReference>
<proteinExistence type="predicted"/>
<dbReference type="AlphaFoldDB" id="A0A967C6I7"/>
<reference evidence="4" key="1">
    <citation type="submission" date="2020-03" db="EMBL/GenBank/DDBJ databases">
        <title>Genome of Pelagibius litoralis DSM 21314T.</title>
        <authorList>
            <person name="Wang G."/>
        </authorList>
    </citation>
    <scope>NUCLEOTIDE SEQUENCE</scope>
    <source>
        <strain evidence="4">DSM 21314</strain>
    </source>
</reference>
<feature type="region of interest" description="Disordered" evidence="2">
    <location>
        <begin position="712"/>
        <end position="738"/>
    </location>
</feature>
<protein>
    <submittedName>
        <fullName evidence="4">TIGR02302 family protein</fullName>
    </submittedName>
</protein>
<sequence>MTSRRPQTPSSDAGSTRSDRKLRHFGWLLGLARGAVAWETIWPAIWPVLGIFGLFLSLALFGILPTLPAWLHLLVLIGFLGALGHGLWRAKKAITLPDQQAAKRRLERDSDLSHRPLTALDDRMMTGHGDPASKALWRVHQHRAIRGLSGLRVRAPRPGLAGLDPWALRGFVLLLIVVAFASSDGNVTSRLASAVSPQFSGQAALPPSLDAWINPPTYTGLAPLYLDATAENKPVLRVPSGSVLLAQVQGGDTAPSLKIDETLEPFEPFAQNAYRLERQLSEGTSLSIQQGSRDLAEWPLELIADTPPQIVFESAPGRSERSALRITYQAEDDYGLVTAKAIITRIDKPEETPLEIDLVVPGAAPKISKAATYRDLTPHPWAGLAVEIQLVARDHPGQEGRSETLRTVLPERIFNHPVARALVELRKQLTLNPQARLPVVQSLSALYERPDHFFHDLVVALAIRSAERRLIYDPSAKAITEVQQLLWDTALRIEEGELAIAERALRDAQQALAEALERGADDAEIQRLMDELQAALDNFLDELAEQMREQMAQGEQPSEQMPPNAQMLNRQDLQSLIERARELAQSGAREAAQELLSQLREMLENLTANPYAGQMNQDMQDASRMMENLENMMREQQDLLDRSFNRSQQGQQQNSPQGQGEGEGQNQRQGQSDNMSDAQRQEELRRSLGELMRQLGDAMGDIPRPLGRAEREMRDARDALSGEQPGQAVPPQTRSLDQLQQGMQATLDRFMEMFANQPGETGEGSVSGRPGPANRDPLGREREGSSGNTNIGEGVQIPDQMELQRSREIVDELRRRRGQRNRSLEELDYIDRLLKQF</sequence>
<evidence type="ECO:0000256" key="1">
    <source>
        <dbReference type="SAM" id="Coils"/>
    </source>
</evidence>
<evidence type="ECO:0000313" key="4">
    <source>
        <dbReference type="EMBL" id="NIA68426.1"/>
    </source>
</evidence>
<feature type="transmembrane region" description="Helical" evidence="3">
    <location>
        <begin position="166"/>
        <end position="183"/>
    </location>
</feature>
<dbReference type="Pfam" id="PF13779">
    <property type="entry name" value="DUF4175"/>
    <property type="match status" value="1"/>
</dbReference>
<name>A0A967C6I7_9PROT</name>
<comment type="caution">
    <text evidence="4">The sequence shown here is derived from an EMBL/GenBank/DDBJ whole genome shotgun (WGS) entry which is preliminary data.</text>
</comment>
<keyword evidence="5" id="KW-1185">Reference proteome</keyword>
<gene>
    <name evidence="4" type="ORF">HBA54_07455</name>
</gene>
<dbReference type="InterPro" id="IPR012683">
    <property type="entry name" value="CHP02302_TM"/>
</dbReference>
<accession>A0A967C6I7</accession>
<keyword evidence="3" id="KW-1133">Transmembrane helix</keyword>
<evidence type="ECO:0000256" key="3">
    <source>
        <dbReference type="SAM" id="Phobius"/>
    </source>
</evidence>
<feature type="compositionally biased region" description="Low complexity" evidence="2">
    <location>
        <begin position="646"/>
        <end position="671"/>
    </location>
</feature>
<dbReference type="EMBL" id="JAAQPH010000004">
    <property type="protein sequence ID" value="NIA68426.1"/>
    <property type="molecule type" value="Genomic_DNA"/>
</dbReference>